<dbReference type="SUPFAM" id="SSF103473">
    <property type="entry name" value="MFS general substrate transporter"/>
    <property type="match status" value="1"/>
</dbReference>
<feature type="transmembrane region" description="Helical" evidence="5">
    <location>
        <begin position="132"/>
        <end position="153"/>
    </location>
</feature>
<feature type="transmembrane region" description="Helical" evidence="5">
    <location>
        <begin position="165"/>
        <end position="185"/>
    </location>
</feature>
<dbReference type="GO" id="GO:0022857">
    <property type="term" value="F:transmembrane transporter activity"/>
    <property type="evidence" value="ECO:0007669"/>
    <property type="project" value="InterPro"/>
</dbReference>
<evidence type="ECO:0000256" key="3">
    <source>
        <dbReference type="ARBA" id="ARBA00022989"/>
    </source>
</evidence>
<evidence type="ECO:0000256" key="1">
    <source>
        <dbReference type="ARBA" id="ARBA00004141"/>
    </source>
</evidence>
<feature type="transmembrane region" description="Helical" evidence="5">
    <location>
        <begin position="406"/>
        <end position="428"/>
    </location>
</feature>
<keyword evidence="8" id="KW-1185">Reference proteome</keyword>
<evidence type="ECO:0000313" key="7">
    <source>
        <dbReference type="EMBL" id="CBY11984.1"/>
    </source>
</evidence>
<dbReference type="InterPro" id="IPR036259">
    <property type="entry name" value="MFS_trans_sf"/>
</dbReference>
<feature type="transmembrane region" description="Helical" evidence="5">
    <location>
        <begin position="32"/>
        <end position="51"/>
    </location>
</feature>
<dbReference type="PANTHER" id="PTHR23510:SF16">
    <property type="entry name" value="MAJOR FACILITATOR SUPERFAMILY (MFS) PROFILE DOMAIN-CONTAINING PROTEIN"/>
    <property type="match status" value="1"/>
</dbReference>
<dbReference type="InterPro" id="IPR051068">
    <property type="entry name" value="MFS_Domain-Containing_Protein"/>
</dbReference>
<proteinExistence type="predicted"/>
<dbReference type="GO" id="GO:0016020">
    <property type="term" value="C:membrane"/>
    <property type="evidence" value="ECO:0007669"/>
    <property type="project" value="UniProtKB-SubCell"/>
</dbReference>
<dbReference type="OrthoDB" id="370281at2759"/>
<feature type="transmembrane region" description="Helical" evidence="5">
    <location>
        <begin position="314"/>
        <end position="334"/>
    </location>
</feature>
<dbReference type="InterPro" id="IPR011701">
    <property type="entry name" value="MFS"/>
</dbReference>
<reference evidence="7" key="1">
    <citation type="journal article" date="2010" name="Science">
        <title>Plasticity of animal genome architecture unmasked by rapid evolution of a pelagic tunicate.</title>
        <authorList>
            <person name="Denoeud F."/>
            <person name="Henriet S."/>
            <person name="Mungpakdee S."/>
            <person name="Aury J.M."/>
            <person name="Da Silva C."/>
            <person name="Brinkmann H."/>
            <person name="Mikhaleva J."/>
            <person name="Olsen L.C."/>
            <person name="Jubin C."/>
            <person name="Canestro C."/>
            <person name="Bouquet J.M."/>
            <person name="Danks G."/>
            <person name="Poulain J."/>
            <person name="Campsteijn C."/>
            <person name="Adamski M."/>
            <person name="Cross I."/>
            <person name="Yadetie F."/>
            <person name="Muffato M."/>
            <person name="Louis A."/>
            <person name="Butcher S."/>
            <person name="Tsagkogeorga G."/>
            <person name="Konrad A."/>
            <person name="Singh S."/>
            <person name="Jensen M.F."/>
            <person name="Cong E.H."/>
            <person name="Eikeseth-Otteraa H."/>
            <person name="Noel B."/>
            <person name="Anthouard V."/>
            <person name="Porcel B.M."/>
            <person name="Kachouri-Lafond R."/>
            <person name="Nishino A."/>
            <person name="Ugolini M."/>
            <person name="Chourrout P."/>
            <person name="Nishida H."/>
            <person name="Aasland R."/>
            <person name="Huzurbazar S."/>
            <person name="Westhof E."/>
            <person name="Delsuc F."/>
            <person name="Lehrach H."/>
            <person name="Reinhardt R."/>
            <person name="Weissenbach J."/>
            <person name="Roy S.W."/>
            <person name="Artiguenave F."/>
            <person name="Postlethwait J.H."/>
            <person name="Manak J.R."/>
            <person name="Thompson E.M."/>
            <person name="Jaillon O."/>
            <person name="Du Pasquier L."/>
            <person name="Boudinot P."/>
            <person name="Liberles D.A."/>
            <person name="Volff J.N."/>
            <person name="Philippe H."/>
            <person name="Lenhard B."/>
            <person name="Roest Crollius H."/>
            <person name="Wincker P."/>
            <person name="Chourrout D."/>
        </authorList>
    </citation>
    <scope>NUCLEOTIDE SEQUENCE [LARGE SCALE GENOMIC DNA]</scope>
</reference>
<dbReference type="Pfam" id="PF07690">
    <property type="entry name" value="MFS_1"/>
    <property type="match status" value="1"/>
</dbReference>
<keyword evidence="4 5" id="KW-0472">Membrane</keyword>
<feature type="transmembrane region" description="Helical" evidence="5">
    <location>
        <begin position="93"/>
        <end position="111"/>
    </location>
</feature>
<evidence type="ECO:0000313" key="8">
    <source>
        <dbReference type="Proteomes" id="UP000001307"/>
    </source>
</evidence>
<organism evidence="7">
    <name type="scientific">Oikopleura dioica</name>
    <name type="common">Tunicate</name>
    <dbReference type="NCBI Taxonomy" id="34765"/>
    <lineage>
        <taxon>Eukaryota</taxon>
        <taxon>Metazoa</taxon>
        <taxon>Chordata</taxon>
        <taxon>Tunicata</taxon>
        <taxon>Appendicularia</taxon>
        <taxon>Copelata</taxon>
        <taxon>Oikopleuridae</taxon>
        <taxon>Oikopleura</taxon>
    </lineage>
</organism>
<gene>
    <name evidence="7" type="ORF">GSOID_T00017396001</name>
</gene>
<sequence length="448" mass="49499">MNLWYFMSGAEYGLILPTQNEYMLTLGAAPKVIGIAFTLFAFAGLVSSPFCGWVTDKLGAIKVPLLTMIMCSIVGSVIYTFTRSIPGIFLGRLVQGVGWGIDGAIIGRVALITEKSGNGSMMIGLCLLMRQAGIILGSLIGSTYVASWNFIFLGMFEIDKLNAPGLAVAFMWSFALAFSFIATVAEPQLESECDQVTSQESLNLTNGKLESEEQPLQERKHQNHSVEVNESVKYIQVKKLPLMTEQIAVCTTCSFSAYILQSTLESIVTLLTKTLFGWGNEQNLNLFTMIGITAVVGYIIVMLIGKFFTLRTTLLIGVSLEGCLLLAMGTLLPMAHFREQWIMYSFIVITGSFIILLPFVFVSSATLMSDFTDPSQKSTIQGLRVTAERLAQICGPMWGTGTFPNYALLFTYPAVFLFLSSFMIFFSWEWLDPSKIKNVPDKMLEEEK</sequence>
<protein>
    <recommendedName>
        <fullName evidence="6">Major facilitator superfamily (MFS) profile domain-containing protein</fullName>
    </recommendedName>
</protein>
<dbReference type="AlphaFoldDB" id="E4XQ98"/>
<dbReference type="Gene3D" id="1.20.1250.20">
    <property type="entry name" value="MFS general substrate transporter like domains"/>
    <property type="match status" value="1"/>
</dbReference>
<feature type="transmembrane region" description="Helical" evidence="5">
    <location>
        <begin position="341"/>
        <end position="361"/>
    </location>
</feature>
<dbReference type="PANTHER" id="PTHR23510">
    <property type="entry name" value="INNER MEMBRANE TRANSPORT PROTEIN YAJR"/>
    <property type="match status" value="1"/>
</dbReference>
<comment type="subcellular location">
    <subcellularLocation>
        <location evidence="1">Membrane</location>
        <topology evidence="1">Multi-pass membrane protein</topology>
    </subcellularLocation>
</comment>
<feature type="domain" description="Major facilitator superfamily (MFS) profile" evidence="6">
    <location>
        <begin position="1"/>
        <end position="432"/>
    </location>
</feature>
<name>E4XQ98_OIKDI</name>
<feature type="transmembrane region" description="Helical" evidence="5">
    <location>
        <begin position="63"/>
        <end position="81"/>
    </location>
</feature>
<dbReference type="PROSITE" id="PS50850">
    <property type="entry name" value="MFS"/>
    <property type="match status" value="1"/>
</dbReference>
<accession>E4XQ98</accession>
<dbReference type="InParanoid" id="E4XQ98"/>
<dbReference type="InterPro" id="IPR020846">
    <property type="entry name" value="MFS_dom"/>
</dbReference>
<keyword evidence="2 5" id="KW-0812">Transmembrane</keyword>
<evidence type="ECO:0000256" key="5">
    <source>
        <dbReference type="SAM" id="Phobius"/>
    </source>
</evidence>
<dbReference type="Proteomes" id="UP000001307">
    <property type="component" value="Unassembled WGS sequence"/>
</dbReference>
<feature type="transmembrane region" description="Helical" evidence="5">
    <location>
        <begin position="286"/>
        <end position="308"/>
    </location>
</feature>
<dbReference type="EMBL" id="FN653101">
    <property type="protein sequence ID" value="CBY11984.1"/>
    <property type="molecule type" value="Genomic_DNA"/>
</dbReference>
<evidence type="ECO:0000256" key="2">
    <source>
        <dbReference type="ARBA" id="ARBA00022692"/>
    </source>
</evidence>
<evidence type="ECO:0000256" key="4">
    <source>
        <dbReference type="ARBA" id="ARBA00023136"/>
    </source>
</evidence>
<keyword evidence="3 5" id="KW-1133">Transmembrane helix</keyword>
<evidence type="ECO:0000259" key="6">
    <source>
        <dbReference type="PROSITE" id="PS50850"/>
    </source>
</evidence>